<evidence type="ECO:0000313" key="2">
    <source>
        <dbReference type="EMBL" id="GBO44394.1"/>
    </source>
</evidence>
<keyword evidence="3" id="KW-1185">Reference proteome</keyword>
<protein>
    <submittedName>
        <fullName evidence="2">Uncharacterized protein</fullName>
    </submittedName>
</protein>
<dbReference type="EMBL" id="BGPR01071105">
    <property type="protein sequence ID" value="GBO44394.1"/>
    <property type="molecule type" value="Genomic_DNA"/>
</dbReference>
<dbReference type="Proteomes" id="UP000499080">
    <property type="component" value="Unassembled WGS sequence"/>
</dbReference>
<organism evidence="2 3">
    <name type="scientific">Araneus ventricosus</name>
    <name type="common">Orbweaver spider</name>
    <name type="synonym">Epeira ventricosa</name>
    <dbReference type="NCBI Taxonomy" id="182803"/>
    <lineage>
        <taxon>Eukaryota</taxon>
        <taxon>Metazoa</taxon>
        <taxon>Ecdysozoa</taxon>
        <taxon>Arthropoda</taxon>
        <taxon>Chelicerata</taxon>
        <taxon>Arachnida</taxon>
        <taxon>Araneae</taxon>
        <taxon>Araneomorphae</taxon>
        <taxon>Entelegynae</taxon>
        <taxon>Araneoidea</taxon>
        <taxon>Araneidae</taxon>
        <taxon>Araneus</taxon>
    </lineage>
</organism>
<reference evidence="2 3" key="1">
    <citation type="journal article" date="2019" name="Sci. Rep.">
        <title>Orb-weaving spider Araneus ventricosus genome elucidates the spidroin gene catalogue.</title>
        <authorList>
            <person name="Kono N."/>
            <person name="Nakamura H."/>
            <person name="Ohtoshi R."/>
            <person name="Moran D.A.P."/>
            <person name="Shinohara A."/>
            <person name="Yoshida Y."/>
            <person name="Fujiwara M."/>
            <person name="Mori M."/>
            <person name="Tomita M."/>
            <person name="Arakawa K."/>
        </authorList>
    </citation>
    <scope>NUCLEOTIDE SEQUENCE [LARGE SCALE GENOMIC DNA]</scope>
</reference>
<gene>
    <name evidence="2" type="ORF">AVEN_243881_1</name>
</gene>
<sequence length="38" mass="4290">MAFRAPHKKTRLDKSGDHGRHGMGPESLLEYLAARKIN</sequence>
<evidence type="ECO:0000313" key="3">
    <source>
        <dbReference type="Proteomes" id="UP000499080"/>
    </source>
</evidence>
<feature type="region of interest" description="Disordered" evidence="1">
    <location>
        <begin position="1"/>
        <end position="26"/>
    </location>
</feature>
<name>A0A4Y2X662_ARAVE</name>
<comment type="caution">
    <text evidence="2">The sequence shown here is derived from an EMBL/GenBank/DDBJ whole genome shotgun (WGS) entry which is preliminary data.</text>
</comment>
<accession>A0A4Y2X662</accession>
<feature type="compositionally biased region" description="Basic residues" evidence="1">
    <location>
        <begin position="1"/>
        <end position="11"/>
    </location>
</feature>
<evidence type="ECO:0000256" key="1">
    <source>
        <dbReference type="SAM" id="MobiDB-lite"/>
    </source>
</evidence>
<proteinExistence type="predicted"/>
<feature type="non-terminal residue" evidence="2">
    <location>
        <position position="38"/>
    </location>
</feature>
<dbReference type="AlphaFoldDB" id="A0A4Y2X662"/>